<dbReference type="SUPFAM" id="SSF54534">
    <property type="entry name" value="FKBP-like"/>
    <property type="match status" value="1"/>
</dbReference>
<dbReference type="InterPro" id="IPR046357">
    <property type="entry name" value="PPIase_dom_sf"/>
</dbReference>
<keyword evidence="6" id="KW-1185">Reference proteome</keyword>
<evidence type="ECO:0000259" key="4">
    <source>
        <dbReference type="PROSITE" id="PS50059"/>
    </source>
</evidence>
<sequence length="232" mass="25699">MSVSPPWTEAKLATDEVSKKALLTFLHENANNEFLLAHRLKGKIVNLAKTFKKEPLVEFYNELFATQSFRQPDEVPINEYTPGNTDQEGTTTAETSVSDAPEGPPKYKKVVIKKGNKTSIPKKGDTVSCWYTGKLENGKQFDSNIPKGRKKGVALKFKGKSYNDTHQVMVDHDAGVGKVIRGWDEALLTMSVGEKAELTIEPEWAYGKKGMPEAGIPPNSKLIFEVELASIE</sequence>
<keyword evidence="2" id="KW-0413">Isomerase</keyword>
<evidence type="ECO:0000256" key="3">
    <source>
        <dbReference type="SAM" id="MobiDB-lite"/>
    </source>
</evidence>
<dbReference type="Pfam" id="PF00254">
    <property type="entry name" value="FKBP_C"/>
    <property type="match status" value="1"/>
</dbReference>
<feature type="domain" description="PPIase FKBP-type" evidence="4">
    <location>
        <begin position="124"/>
        <end position="232"/>
    </location>
</feature>
<dbReference type="EC" id="5.2.1.8" evidence="2"/>
<accession>A0A4P9ZYL6</accession>
<organism evidence="5 6">
    <name type="scientific">Dimargaris cristalligena</name>
    <dbReference type="NCBI Taxonomy" id="215637"/>
    <lineage>
        <taxon>Eukaryota</taxon>
        <taxon>Fungi</taxon>
        <taxon>Fungi incertae sedis</taxon>
        <taxon>Zoopagomycota</taxon>
        <taxon>Kickxellomycotina</taxon>
        <taxon>Dimargaritomycetes</taxon>
        <taxon>Dimargaritales</taxon>
        <taxon>Dimargaritaceae</taxon>
        <taxon>Dimargaris</taxon>
    </lineage>
</organism>
<dbReference type="CDD" id="cd21063">
    <property type="entry name" value="BTHB_FKBP25"/>
    <property type="match status" value="1"/>
</dbReference>
<feature type="region of interest" description="Disordered" evidence="3">
    <location>
        <begin position="74"/>
        <end position="106"/>
    </location>
</feature>
<dbReference type="GO" id="GO:0003755">
    <property type="term" value="F:peptidyl-prolyl cis-trans isomerase activity"/>
    <property type="evidence" value="ECO:0007669"/>
    <property type="project" value="UniProtKB-KW"/>
</dbReference>
<protein>
    <recommendedName>
        <fullName evidence="2">peptidylprolyl isomerase</fullName>
        <ecNumber evidence="2">5.2.1.8</ecNumber>
    </recommendedName>
</protein>
<evidence type="ECO:0000256" key="2">
    <source>
        <dbReference type="PROSITE-ProRule" id="PRU00277"/>
    </source>
</evidence>
<dbReference type="InterPro" id="IPR041200">
    <property type="entry name" value="FKBP3_BTHB"/>
</dbReference>
<dbReference type="InterPro" id="IPR043368">
    <property type="entry name" value="FKBP3"/>
</dbReference>
<comment type="catalytic activity">
    <reaction evidence="2">
        <text>[protein]-peptidylproline (omega=180) = [protein]-peptidylproline (omega=0)</text>
        <dbReference type="Rhea" id="RHEA:16237"/>
        <dbReference type="Rhea" id="RHEA-COMP:10747"/>
        <dbReference type="Rhea" id="RHEA-COMP:10748"/>
        <dbReference type="ChEBI" id="CHEBI:83833"/>
        <dbReference type="ChEBI" id="CHEBI:83834"/>
        <dbReference type="EC" id="5.2.1.8"/>
    </reaction>
</comment>
<proteinExistence type="predicted"/>
<reference evidence="6" key="1">
    <citation type="journal article" date="2018" name="Nat. Microbiol.">
        <title>Leveraging single-cell genomics to expand the fungal tree of life.</title>
        <authorList>
            <person name="Ahrendt S.R."/>
            <person name="Quandt C.A."/>
            <person name="Ciobanu D."/>
            <person name="Clum A."/>
            <person name="Salamov A."/>
            <person name="Andreopoulos B."/>
            <person name="Cheng J.F."/>
            <person name="Woyke T."/>
            <person name="Pelin A."/>
            <person name="Henrissat B."/>
            <person name="Reynolds N.K."/>
            <person name="Benny G.L."/>
            <person name="Smith M.E."/>
            <person name="James T.Y."/>
            <person name="Grigoriev I.V."/>
        </authorList>
    </citation>
    <scope>NUCLEOTIDE SEQUENCE [LARGE SCALE GENOMIC DNA]</scope>
    <source>
        <strain evidence="6">RSA 468</strain>
    </source>
</reference>
<dbReference type="AlphaFoldDB" id="A0A4P9ZYL6"/>
<keyword evidence="1" id="KW-0597">Phosphoprotein</keyword>
<evidence type="ECO:0000313" key="5">
    <source>
        <dbReference type="EMBL" id="RKP38793.1"/>
    </source>
</evidence>
<dbReference type="PANTHER" id="PTHR46493">
    <property type="entry name" value="PEPTIDYL-PROLYL CIS-TRANS ISOMERASE FKBP3"/>
    <property type="match status" value="1"/>
</dbReference>
<evidence type="ECO:0000256" key="1">
    <source>
        <dbReference type="ARBA" id="ARBA00022553"/>
    </source>
</evidence>
<dbReference type="Pfam" id="PF18410">
    <property type="entry name" value="BTHB"/>
    <property type="match status" value="1"/>
</dbReference>
<keyword evidence="2" id="KW-0697">Rotamase</keyword>
<gene>
    <name evidence="5" type="ORF">BJ085DRAFT_30459</name>
</gene>
<dbReference type="OrthoDB" id="1902587at2759"/>
<evidence type="ECO:0000313" key="6">
    <source>
        <dbReference type="Proteomes" id="UP000268162"/>
    </source>
</evidence>
<dbReference type="EMBL" id="ML002329">
    <property type="protein sequence ID" value="RKP38793.1"/>
    <property type="molecule type" value="Genomic_DNA"/>
</dbReference>
<dbReference type="InterPro" id="IPR001179">
    <property type="entry name" value="PPIase_FKBP_dom"/>
</dbReference>
<dbReference type="PANTHER" id="PTHR46493:SF1">
    <property type="entry name" value="PEPTIDYL-PROLYL CIS-TRANS ISOMERASE FKBP3"/>
    <property type="match status" value="1"/>
</dbReference>
<dbReference type="PROSITE" id="PS50059">
    <property type="entry name" value="FKBP_PPIASE"/>
    <property type="match status" value="1"/>
</dbReference>
<name>A0A4P9ZYL6_9FUNG</name>
<dbReference type="Proteomes" id="UP000268162">
    <property type="component" value="Unassembled WGS sequence"/>
</dbReference>
<dbReference type="STRING" id="215637.A0A4P9ZYL6"/>
<dbReference type="Gene3D" id="1.10.720.80">
    <property type="match status" value="1"/>
</dbReference>
<feature type="compositionally biased region" description="Polar residues" evidence="3">
    <location>
        <begin position="81"/>
        <end position="98"/>
    </location>
</feature>
<dbReference type="Gene3D" id="3.10.50.40">
    <property type="match status" value="1"/>
</dbReference>